<dbReference type="PIRSF" id="PIRSF006380">
    <property type="entry name" value="UCP006380"/>
    <property type="match status" value="1"/>
</dbReference>
<dbReference type="Proteomes" id="UP000037210">
    <property type="component" value="Unassembled WGS sequence"/>
</dbReference>
<gene>
    <name evidence="2" type="ORF">AC482_00120</name>
</gene>
<evidence type="ECO:0000313" key="2">
    <source>
        <dbReference type="EMBL" id="KON31596.1"/>
    </source>
</evidence>
<dbReference type="Pfam" id="PF01949">
    <property type="entry name" value="Endo_dU"/>
    <property type="match status" value="1"/>
</dbReference>
<dbReference type="PANTHER" id="PTHR39518">
    <property type="entry name" value="UPF0215 PROTEIN MJ1150"/>
    <property type="match status" value="1"/>
</dbReference>
<dbReference type="AlphaFoldDB" id="A0A0M0BTU0"/>
<protein>
    <recommendedName>
        <fullName evidence="1">UPF0215 protein AC482_00120</fullName>
    </recommendedName>
</protein>
<dbReference type="HAMAP" id="MF_00582">
    <property type="entry name" value="UPF0215"/>
    <property type="match status" value="1"/>
</dbReference>
<comment type="caution">
    <text evidence="2">The sequence shown here is derived from an EMBL/GenBank/DDBJ whole genome shotgun (WGS) entry which is preliminary data.</text>
</comment>
<reference evidence="2 3" key="1">
    <citation type="submission" date="2015-06" db="EMBL/GenBank/DDBJ databases">
        <title>New insights into the roles of widespread benthic archaea in carbon and nitrogen cycling.</title>
        <authorList>
            <person name="Lazar C.S."/>
            <person name="Baker B.J."/>
            <person name="Seitz K.W."/>
            <person name="Hyde A.S."/>
            <person name="Dick G.J."/>
            <person name="Hinrichs K.-U."/>
            <person name="Teske A.P."/>
        </authorList>
    </citation>
    <scope>NUCLEOTIDE SEQUENCE [LARGE SCALE GENOMIC DNA]</scope>
    <source>
        <strain evidence="2">DG-45</strain>
    </source>
</reference>
<name>A0A0M0BTU0_9ARCH</name>
<evidence type="ECO:0000313" key="3">
    <source>
        <dbReference type="Proteomes" id="UP000037210"/>
    </source>
</evidence>
<dbReference type="PANTHER" id="PTHR39518:SF2">
    <property type="entry name" value="UPF0215 PROTEIN MJ1150"/>
    <property type="match status" value="1"/>
</dbReference>
<evidence type="ECO:0000256" key="1">
    <source>
        <dbReference type="HAMAP-Rule" id="MF_00582"/>
    </source>
</evidence>
<comment type="similarity">
    <text evidence="1">Belongs to the UPF0215 family.</text>
</comment>
<dbReference type="InterPro" id="IPR002802">
    <property type="entry name" value="Endo_dU"/>
</dbReference>
<organism evidence="2 3">
    <name type="scientific">miscellaneous Crenarchaeota group-15 archaeon DG-45</name>
    <dbReference type="NCBI Taxonomy" id="1685127"/>
    <lineage>
        <taxon>Archaea</taxon>
        <taxon>Candidatus Bathyarchaeota</taxon>
        <taxon>MCG-15</taxon>
    </lineage>
</organism>
<accession>A0A0M0BTU0</accession>
<sequence length="180" mass="19438">MRIAGVEDGSFDAFSSDLVSSTLLCCVLMDHDRIDDIRLSVIEVDGLDATEKLLGMLDGLDTDAVILGGITFGGFNIVDPLSIMRGTGTPVVVYSGKRPDSSSMRSALMKHFEDWRRRWAIIDRLGTVHRTVSRQGEPPIYFEVVGGSAAWADKVLCSSALASRIPEPVRVAGLIARGVS</sequence>
<dbReference type="EMBL" id="LFWZ01000001">
    <property type="protein sequence ID" value="KON31596.1"/>
    <property type="molecule type" value="Genomic_DNA"/>
</dbReference>
<dbReference type="Gene3D" id="3.30.2170.10">
    <property type="entry name" value="archaeoglobus fulgidus dsm 4304 superfamily"/>
    <property type="match status" value="1"/>
</dbReference>
<proteinExistence type="inferred from homology"/>